<dbReference type="PROSITE" id="PS00028">
    <property type="entry name" value="ZINC_FINGER_C2H2_1"/>
    <property type="match status" value="1"/>
</dbReference>
<dbReference type="InterPro" id="IPR029063">
    <property type="entry name" value="SAM-dependent_MTases_sf"/>
</dbReference>
<dbReference type="InterPro" id="IPR036020">
    <property type="entry name" value="WW_dom_sf"/>
</dbReference>
<dbReference type="PROSITE" id="PS50020">
    <property type="entry name" value="WW_DOMAIN_2"/>
    <property type="match status" value="1"/>
</dbReference>
<dbReference type="SUPFAM" id="SSF53335">
    <property type="entry name" value="S-adenosyl-L-methionine-dependent methyltransferases"/>
    <property type="match status" value="1"/>
</dbReference>
<feature type="compositionally biased region" description="Basic and acidic residues" evidence="2">
    <location>
        <begin position="576"/>
        <end position="590"/>
    </location>
</feature>
<dbReference type="CDD" id="cd02440">
    <property type="entry name" value="AdoMet_MTases"/>
    <property type="match status" value="1"/>
</dbReference>
<dbReference type="SUPFAM" id="SSF51045">
    <property type="entry name" value="WW domain"/>
    <property type="match status" value="1"/>
</dbReference>
<evidence type="ECO:0000256" key="1">
    <source>
        <dbReference type="PROSITE-ProRule" id="PRU00024"/>
    </source>
</evidence>
<dbReference type="PROSITE" id="PS50119">
    <property type="entry name" value="ZF_BBOX"/>
    <property type="match status" value="1"/>
</dbReference>
<evidence type="ECO:0000313" key="6">
    <source>
        <dbReference type="Proteomes" id="UP001642484"/>
    </source>
</evidence>
<keyword evidence="1" id="KW-0479">Metal-binding</keyword>
<feature type="domain" description="B box-type" evidence="4">
    <location>
        <begin position="480"/>
        <end position="517"/>
    </location>
</feature>
<proteinExistence type="predicted"/>
<evidence type="ECO:0000259" key="3">
    <source>
        <dbReference type="PROSITE" id="PS50020"/>
    </source>
</evidence>
<dbReference type="Proteomes" id="UP001642484">
    <property type="component" value="Unassembled WGS sequence"/>
</dbReference>
<evidence type="ECO:0008006" key="7">
    <source>
        <dbReference type="Google" id="ProtNLM"/>
    </source>
</evidence>
<dbReference type="InterPro" id="IPR001202">
    <property type="entry name" value="WW_dom"/>
</dbReference>
<evidence type="ECO:0000313" key="5">
    <source>
        <dbReference type="EMBL" id="CAK8986297.1"/>
    </source>
</evidence>
<feature type="region of interest" description="Disordered" evidence="2">
    <location>
        <begin position="576"/>
        <end position="605"/>
    </location>
</feature>
<gene>
    <name evidence="5" type="ORF">CCMP2556_LOCUS454</name>
</gene>
<keyword evidence="1" id="KW-0862">Zinc</keyword>
<comment type="caution">
    <text evidence="5">The sequence shown here is derived from an EMBL/GenBank/DDBJ whole genome shotgun (WGS) entry which is preliminary data.</text>
</comment>
<name>A0ABP0H8N6_9DINO</name>
<protein>
    <recommendedName>
        <fullName evidence="7">WW domain-containing protein</fullName>
    </recommendedName>
</protein>
<evidence type="ECO:0000256" key="2">
    <source>
        <dbReference type="SAM" id="MobiDB-lite"/>
    </source>
</evidence>
<keyword evidence="1" id="KW-0863">Zinc-finger</keyword>
<dbReference type="EMBL" id="CAXAMN010000092">
    <property type="protein sequence ID" value="CAK8986297.1"/>
    <property type="molecule type" value="Genomic_DNA"/>
</dbReference>
<organism evidence="5 6">
    <name type="scientific">Durusdinium trenchii</name>
    <dbReference type="NCBI Taxonomy" id="1381693"/>
    <lineage>
        <taxon>Eukaryota</taxon>
        <taxon>Sar</taxon>
        <taxon>Alveolata</taxon>
        <taxon>Dinophyceae</taxon>
        <taxon>Suessiales</taxon>
        <taxon>Symbiodiniaceae</taxon>
        <taxon>Durusdinium</taxon>
    </lineage>
</organism>
<keyword evidence="6" id="KW-1185">Reference proteome</keyword>
<accession>A0ABP0H8N6</accession>
<dbReference type="Gene3D" id="3.40.50.150">
    <property type="entry name" value="Vaccinia Virus protein VP39"/>
    <property type="match status" value="1"/>
</dbReference>
<sequence length="620" mass="70285">MVFDFFDPPARAADWRVEAWGVLSSSERKRMEARKLLDEAINCVAEAFGNSSSSPPKVLVLGCGLSPLVFTLADRLPFVKTGCMELSPTLLESLEAMAWSLPRRPQFFVQADITDLRRRRGRDHQVLSPGSFDVLVDENVLDGLACRFPAQRGLESLREALRGIAWLLKPGTGRLLTISFAPLTVEPHREAFDDWVLLPPCALQRETIHVATWAPKGARENAAARETYAVSPCTPSEKSLSPFQEALNFLDADPLWLFGIADPATQRALEKTAVVPMLRCMGQRPCIEEWFSYLNADEQGDAPFRWVVESFAEVELPEPWTSFKGVGSVVCYLNNETNETTWKHPFYDYFAQLLNHCRRSTNEEHIKLRINRVLWSYEAESQTDVQSQMPLVSPKYVKILAEILDCELVTEPFMVRTLKTFLKAFSQMYHDGELDTQEVIYCLDIVKNERAKASVAKQLNIDEVDIDDLGGQGQMYCVECLHTEANVAHLYCPECGDSLCLNCFEKLHAKGHRATHEPNHFILCVMCKVMPAKLQCTYTRGKYCSDCYHRKHAKTLPKFLDLKPLKIDYKRSAKLEREEKARKEGATEAKRRARQGGGGVSHPSMEAEGWMFCMGREELN</sequence>
<dbReference type="InterPro" id="IPR000315">
    <property type="entry name" value="Znf_B-box"/>
</dbReference>
<evidence type="ECO:0000259" key="4">
    <source>
        <dbReference type="PROSITE" id="PS50119"/>
    </source>
</evidence>
<reference evidence="5 6" key="1">
    <citation type="submission" date="2024-02" db="EMBL/GenBank/DDBJ databases">
        <authorList>
            <person name="Chen Y."/>
            <person name="Shah S."/>
            <person name="Dougan E. K."/>
            <person name="Thang M."/>
            <person name="Chan C."/>
        </authorList>
    </citation>
    <scope>NUCLEOTIDE SEQUENCE [LARGE SCALE GENOMIC DNA]</scope>
</reference>
<feature type="domain" description="WW" evidence="3">
    <location>
        <begin position="314"/>
        <end position="347"/>
    </location>
</feature>
<dbReference type="InterPro" id="IPR013087">
    <property type="entry name" value="Znf_C2H2_type"/>
</dbReference>